<keyword evidence="2" id="KW-1185">Reference proteome</keyword>
<organism evidence="1 2">
    <name type="scientific">Streptomyces avidinii</name>
    <dbReference type="NCBI Taxonomy" id="1895"/>
    <lineage>
        <taxon>Bacteria</taxon>
        <taxon>Bacillati</taxon>
        <taxon>Actinomycetota</taxon>
        <taxon>Actinomycetes</taxon>
        <taxon>Kitasatosporales</taxon>
        <taxon>Streptomycetaceae</taxon>
        <taxon>Streptomyces</taxon>
    </lineage>
</organism>
<evidence type="ECO:0000313" key="2">
    <source>
        <dbReference type="Proteomes" id="UP001519310"/>
    </source>
</evidence>
<reference evidence="1 2" key="1">
    <citation type="submission" date="2021-03" db="EMBL/GenBank/DDBJ databases">
        <title>Genomic Encyclopedia of Type Strains, Phase IV (KMG-IV): sequencing the most valuable type-strain genomes for metagenomic binning, comparative biology and taxonomic classification.</title>
        <authorList>
            <person name="Goeker M."/>
        </authorList>
    </citation>
    <scope>NUCLEOTIDE SEQUENCE [LARGE SCALE GENOMIC DNA]</scope>
    <source>
        <strain evidence="1 2">DSM 40526</strain>
    </source>
</reference>
<comment type="caution">
    <text evidence="1">The sequence shown here is derived from an EMBL/GenBank/DDBJ whole genome shotgun (WGS) entry which is preliminary data.</text>
</comment>
<dbReference type="RefSeq" id="WP_189968571.1">
    <property type="nucleotide sequence ID" value="NZ_BMVL01000005.1"/>
</dbReference>
<gene>
    <name evidence="1" type="ORF">J2Z77_001266</name>
</gene>
<protein>
    <submittedName>
        <fullName evidence="1">Uncharacterized protein</fullName>
    </submittedName>
</protein>
<name>A0ABS4KZL8_STRAV</name>
<accession>A0ABS4KZL8</accession>
<dbReference type="Proteomes" id="UP001519310">
    <property type="component" value="Unassembled WGS sequence"/>
</dbReference>
<dbReference type="EMBL" id="JAGGLQ010000002">
    <property type="protein sequence ID" value="MBP2035479.1"/>
    <property type="molecule type" value="Genomic_DNA"/>
</dbReference>
<sequence>MEQERILLGLDRDRVKDAPEYDKREHRGDAAYRERLGRYYERNRL</sequence>
<proteinExistence type="predicted"/>
<evidence type="ECO:0000313" key="1">
    <source>
        <dbReference type="EMBL" id="MBP2035479.1"/>
    </source>
</evidence>